<name>A0A9P5N1V8_9AGAM</name>
<reference evidence="1" key="1">
    <citation type="submission" date="2019-10" db="EMBL/GenBank/DDBJ databases">
        <authorList>
            <consortium name="DOE Joint Genome Institute"/>
            <person name="Kuo A."/>
            <person name="Miyauchi S."/>
            <person name="Kiss E."/>
            <person name="Drula E."/>
            <person name="Kohler A."/>
            <person name="Sanchez-Garcia M."/>
            <person name="Andreopoulos B."/>
            <person name="Barry K.W."/>
            <person name="Bonito G."/>
            <person name="Buee M."/>
            <person name="Carver A."/>
            <person name="Chen C."/>
            <person name="Cichocki N."/>
            <person name="Clum A."/>
            <person name="Culley D."/>
            <person name="Crous P.W."/>
            <person name="Fauchery L."/>
            <person name="Girlanda M."/>
            <person name="Hayes R."/>
            <person name="Keri Z."/>
            <person name="LaButti K."/>
            <person name="Lipzen A."/>
            <person name="Lombard V."/>
            <person name="Magnuson J."/>
            <person name="Maillard F."/>
            <person name="Morin E."/>
            <person name="Murat C."/>
            <person name="Nolan M."/>
            <person name="Ohm R."/>
            <person name="Pangilinan J."/>
            <person name="Pereira M."/>
            <person name="Perotto S."/>
            <person name="Peter M."/>
            <person name="Riley R."/>
            <person name="Sitrit Y."/>
            <person name="Stielow B."/>
            <person name="Szollosi G."/>
            <person name="Zifcakova L."/>
            <person name="Stursova M."/>
            <person name="Spatafora J.W."/>
            <person name="Tedersoo L."/>
            <person name="Vaario L.-M."/>
            <person name="Yamada A."/>
            <person name="Yan M."/>
            <person name="Wang P."/>
            <person name="Xu J."/>
            <person name="Bruns T."/>
            <person name="Baldrian P."/>
            <person name="Vilgalys R."/>
            <person name="Henrissat B."/>
            <person name="Grigoriev I.V."/>
            <person name="Hibbett D."/>
            <person name="Nagy L.G."/>
            <person name="Martin F.M."/>
        </authorList>
    </citation>
    <scope>NUCLEOTIDE SEQUENCE</scope>
    <source>
        <strain evidence="1">Prilba</strain>
    </source>
</reference>
<sequence length="245" mass="26762">MLLVSSNINANGLSREDNFSPKAFHAAHAQCWCGLGSAHAQASTSASASSTTRSNRVITTQLDFPWDDELEPDATGPHKSQHELRLIISGYRWEAHSNMGTFQHEARDLDEKDIAPFALLDTLTRWLLPHWRGGILHVRTNDVCVLRGIQGGDCGSYSGVWNAVQSLCGQYDVRLSANVVEQLSLSSPGTFYAHVRNTRDDRRGAGTVLRALRNPDVVNAAVKWLMGSGQEGSIVSQAMLSHLGV</sequence>
<gene>
    <name evidence="1" type="ORF">DFH94DRAFT_690475</name>
</gene>
<protein>
    <submittedName>
        <fullName evidence="1">Uncharacterized protein</fullName>
    </submittedName>
</protein>
<dbReference type="OrthoDB" id="3257927at2759"/>
<dbReference type="Proteomes" id="UP000759537">
    <property type="component" value="Unassembled WGS sequence"/>
</dbReference>
<keyword evidence="2" id="KW-1185">Reference proteome</keyword>
<reference evidence="1" key="2">
    <citation type="journal article" date="2020" name="Nat. Commun.">
        <title>Large-scale genome sequencing of mycorrhizal fungi provides insights into the early evolution of symbiotic traits.</title>
        <authorList>
            <person name="Miyauchi S."/>
            <person name="Kiss E."/>
            <person name="Kuo A."/>
            <person name="Drula E."/>
            <person name="Kohler A."/>
            <person name="Sanchez-Garcia M."/>
            <person name="Morin E."/>
            <person name="Andreopoulos B."/>
            <person name="Barry K.W."/>
            <person name="Bonito G."/>
            <person name="Buee M."/>
            <person name="Carver A."/>
            <person name="Chen C."/>
            <person name="Cichocki N."/>
            <person name="Clum A."/>
            <person name="Culley D."/>
            <person name="Crous P.W."/>
            <person name="Fauchery L."/>
            <person name="Girlanda M."/>
            <person name="Hayes R.D."/>
            <person name="Keri Z."/>
            <person name="LaButti K."/>
            <person name="Lipzen A."/>
            <person name="Lombard V."/>
            <person name="Magnuson J."/>
            <person name="Maillard F."/>
            <person name="Murat C."/>
            <person name="Nolan M."/>
            <person name="Ohm R.A."/>
            <person name="Pangilinan J."/>
            <person name="Pereira M.F."/>
            <person name="Perotto S."/>
            <person name="Peter M."/>
            <person name="Pfister S."/>
            <person name="Riley R."/>
            <person name="Sitrit Y."/>
            <person name="Stielow J.B."/>
            <person name="Szollosi G."/>
            <person name="Zifcakova L."/>
            <person name="Stursova M."/>
            <person name="Spatafora J.W."/>
            <person name="Tedersoo L."/>
            <person name="Vaario L.M."/>
            <person name="Yamada A."/>
            <person name="Yan M."/>
            <person name="Wang P."/>
            <person name="Xu J."/>
            <person name="Bruns T."/>
            <person name="Baldrian P."/>
            <person name="Vilgalys R."/>
            <person name="Dunand C."/>
            <person name="Henrissat B."/>
            <person name="Grigoriev I.V."/>
            <person name="Hibbett D."/>
            <person name="Nagy L.G."/>
            <person name="Martin F.M."/>
        </authorList>
    </citation>
    <scope>NUCLEOTIDE SEQUENCE</scope>
    <source>
        <strain evidence="1">Prilba</strain>
    </source>
</reference>
<evidence type="ECO:0000313" key="1">
    <source>
        <dbReference type="EMBL" id="KAF8484000.1"/>
    </source>
</evidence>
<dbReference type="EMBL" id="WHVB01000004">
    <property type="protein sequence ID" value="KAF8484000.1"/>
    <property type="molecule type" value="Genomic_DNA"/>
</dbReference>
<accession>A0A9P5N1V8</accession>
<comment type="caution">
    <text evidence="1">The sequence shown here is derived from an EMBL/GenBank/DDBJ whole genome shotgun (WGS) entry which is preliminary data.</text>
</comment>
<proteinExistence type="predicted"/>
<dbReference type="AlphaFoldDB" id="A0A9P5N1V8"/>
<evidence type="ECO:0000313" key="2">
    <source>
        <dbReference type="Proteomes" id="UP000759537"/>
    </source>
</evidence>
<organism evidence="1 2">
    <name type="scientific">Russula ochroleuca</name>
    <dbReference type="NCBI Taxonomy" id="152965"/>
    <lineage>
        <taxon>Eukaryota</taxon>
        <taxon>Fungi</taxon>
        <taxon>Dikarya</taxon>
        <taxon>Basidiomycota</taxon>
        <taxon>Agaricomycotina</taxon>
        <taxon>Agaricomycetes</taxon>
        <taxon>Russulales</taxon>
        <taxon>Russulaceae</taxon>
        <taxon>Russula</taxon>
    </lineage>
</organism>